<evidence type="ECO:0000259" key="7">
    <source>
        <dbReference type="Pfam" id="PF04264"/>
    </source>
</evidence>
<dbReference type="Proteomes" id="UP000534286">
    <property type="component" value="Unassembled WGS sequence"/>
</dbReference>
<evidence type="ECO:0000256" key="3">
    <source>
        <dbReference type="ARBA" id="ARBA00022692"/>
    </source>
</evidence>
<evidence type="ECO:0000256" key="1">
    <source>
        <dbReference type="ARBA" id="ARBA00004141"/>
    </source>
</evidence>
<dbReference type="PANTHER" id="PTHR23501:SF197">
    <property type="entry name" value="COMD"/>
    <property type="match status" value="1"/>
</dbReference>
<dbReference type="InterPro" id="IPR036259">
    <property type="entry name" value="MFS_trans_sf"/>
</dbReference>
<dbReference type="PANTHER" id="PTHR23501">
    <property type="entry name" value="MAJOR FACILITATOR SUPERFAMILY"/>
    <property type="match status" value="1"/>
</dbReference>
<dbReference type="GO" id="GO:0022857">
    <property type="term" value="F:transmembrane transporter activity"/>
    <property type="evidence" value="ECO:0007669"/>
    <property type="project" value="TreeGrafter"/>
</dbReference>
<dbReference type="AlphaFoldDB" id="A0A7W7RVJ2"/>
<sequence>MADRRDGRRRGRTGRWKIFLIIGGVFLTAGSVLMGLLRADTDYWLASIYMFLTGVGIGMTMQELGTASSVVVFFRTLGGTAGVAALGAVLSNRVAQYTADGLAELGVHNAADDGSIPKLSSLPAPIRAVVETAFGHGVGDVFLYGSPLALLVLARQGGVELPPPGVWTIDSAHSKVAATAQHLGLSSVQGRFTEFSGRIDVGATAEASGVAVEIAAASINTGNDTPGYPSDA</sequence>
<keyword evidence="9" id="KW-1185">Reference proteome</keyword>
<dbReference type="Gene3D" id="2.40.128.110">
    <property type="entry name" value="Lipid/polyisoprenoid-binding, YceI-like"/>
    <property type="match status" value="1"/>
</dbReference>
<evidence type="ECO:0000313" key="8">
    <source>
        <dbReference type="EMBL" id="MBB4938722.1"/>
    </source>
</evidence>
<keyword evidence="3 6" id="KW-0812">Transmembrane</keyword>
<accession>A0A7W7RVJ2</accession>
<name>A0A7W7RVJ2_9ACTN</name>
<dbReference type="EMBL" id="JACHJU010000001">
    <property type="protein sequence ID" value="MBB4938722.1"/>
    <property type="molecule type" value="Genomic_DNA"/>
</dbReference>
<dbReference type="InterPro" id="IPR036761">
    <property type="entry name" value="TTHA0802/YceI-like_sf"/>
</dbReference>
<gene>
    <name evidence="8" type="ORF">FHR32_003027</name>
</gene>
<feature type="transmembrane region" description="Helical" evidence="6">
    <location>
        <begin position="43"/>
        <end position="60"/>
    </location>
</feature>
<evidence type="ECO:0000256" key="2">
    <source>
        <dbReference type="ARBA" id="ARBA00008812"/>
    </source>
</evidence>
<dbReference type="InterPro" id="IPR007372">
    <property type="entry name" value="Lipid/polyisoprenoid-bd_YceI"/>
</dbReference>
<dbReference type="SUPFAM" id="SSF103473">
    <property type="entry name" value="MFS general substrate transporter"/>
    <property type="match status" value="1"/>
</dbReference>
<dbReference type="GO" id="GO:0005886">
    <property type="term" value="C:plasma membrane"/>
    <property type="evidence" value="ECO:0007669"/>
    <property type="project" value="TreeGrafter"/>
</dbReference>
<reference evidence="8 9" key="1">
    <citation type="submission" date="2020-08" db="EMBL/GenBank/DDBJ databases">
        <title>Sequencing the genomes of 1000 actinobacteria strains.</title>
        <authorList>
            <person name="Klenk H.-P."/>
        </authorList>
    </citation>
    <scope>NUCLEOTIDE SEQUENCE [LARGE SCALE GENOMIC DNA]</scope>
    <source>
        <strain evidence="8 9">DSM 43023</strain>
    </source>
</reference>
<organism evidence="8 9">
    <name type="scientific">Streptosporangium album</name>
    <dbReference type="NCBI Taxonomy" id="47479"/>
    <lineage>
        <taxon>Bacteria</taxon>
        <taxon>Bacillati</taxon>
        <taxon>Actinomycetota</taxon>
        <taxon>Actinomycetes</taxon>
        <taxon>Streptosporangiales</taxon>
        <taxon>Streptosporangiaceae</taxon>
        <taxon>Streptosporangium</taxon>
    </lineage>
</organism>
<comment type="similarity">
    <text evidence="2">Belongs to the UPF0312 family.</text>
</comment>
<feature type="transmembrane region" description="Helical" evidence="6">
    <location>
        <begin position="72"/>
        <end position="90"/>
    </location>
</feature>
<evidence type="ECO:0000256" key="5">
    <source>
        <dbReference type="ARBA" id="ARBA00023136"/>
    </source>
</evidence>
<proteinExistence type="inferred from homology"/>
<comment type="subcellular location">
    <subcellularLocation>
        <location evidence="1">Membrane</location>
        <topology evidence="1">Multi-pass membrane protein</topology>
    </subcellularLocation>
</comment>
<dbReference type="RefSeq" id="WP_184754856.1">
    <property type="nucleotide sequence ID" value="NZ_BAABEK010000010.1"/>
</dbReference>
<evidence type="ECO:0000313" key="9">
    <source>
        <dbReference type="Proteomes" id="UP000534286"/>
    </source>
</evidence>
<comment type="caution">
    <text evidence="8">The sequence shown here is derived from an EMBL/GenBank/DDBJ whole genome shotgun (WGS) entry which is preliminary data.</text>
</comment>
<evidence type="ECO:0000256" key="6">
    <source>
        <dbReference type="SAM" id="Phobius"/>
    </source>
</evidence>
<dbReference type="Gene3D" id="1.20.1250.20">
    <property type="entry name" value="MFS general substrate transporter like domains"/>
    <property type="match status" value="1"/>
</dbReference>
<keyword evidence="5 6" id="KW-0472">Membrane</keyword>
<protein>
    <submittedName>
        <fullName evidence="8">MFS family permease</fullName>
    </submittedName>
</protein>
<feature type="domain" description="Lipid/polyisoprenoid-binding YceI-like" evidence="7">
    <location>
        <begin position="167"/>
        <end position="224"/>
    </location>
</feature>
<dbReference type="SUPFAM" id="SSF101874">
    <property type="entry name" value="YceI-like"/>
    <property type="match status" value="1"/>
</dbReference>
<keyword evidence="4 6" id="KW-1133">Transmembrane helix</keyword>
<dbReference type="Pfam" id="PF04264">
    <property type="entry name" value="YceI"/>
    <property type="match status" value="1"/>
</dbReference>
<evidence type="ECO:0000256" key="4">
    <source>
        <dbReference type="ARBA" id="ARBA00022989"/>
    </source>
</evidence>
<feature type="transmembrane region" description="Helical" evidence="6">
    <location>
        <begin position="18"/>
        <end position="37"/>
    </location>
</feature>